<sequence length="257" mass="28738">MWQVFVLDVGHGLAVVIKQGNSAFIYDTGMAWQESSIAEQIITPFLHFHGISDVKGLILSHSDNDHSGGMAYIIKNWNPEYVISSEDLHRSTRCIAGQTLTWGALELEFIWPNQSVPRAYNPHSCVVRVIQSDSKQSILLTGDIDAVVEWILVREPHKLSSDIIMVPHHGSRTSSISQFIKVVGPDVAIASTAKLGKWSFPNPSVVERYKKAGVAWLDTGSSGQVSIHFYSTNWQVDSLRQGKGQHWYRQMLRKGVE</sequence>
<dbReference type="EMBL" id="BSPW01000037">
    <property type="protein sequence ID" value="GLT18245.1"/>
    <property type="molecule type" value="Genomic_DNA"/>
</dbReference>
<name>A0ABQ6F0F2_9VIBR</name>
<evidence type="ECO:0000259" key="1">
    <source>
        <dbReference type="SMART" id="SM00849"/>
    </source>
</evidence>
<dbReference type="SUPFAM" id="SSF56281">
    <property type="entry name" value="Metallo-hydrolase/oxidoreductase"/>
    <property type="match status" value="1"/>
</dbReference>
<dbReference type="Proteomes" id="UP001157138">
    <property type="component" value="Unassembled WGS sequence"/>
</dbReference>
<dbReference type="Pfam" id="PF00753">
    <property type="entry name" value="Lactamase_B"/>
    <property type="match status" value="1"/>
</dbReference>
<dbReference type="InterPro" id="IPR004797">
    <property type="entry name" value="Competence_ComEC/Rec2"/>
</dbReference>
<gene>
    <name evidence="2" type="ORF">GCM10007938_20230</name>
</gene>
<dbReference type="CDD" id="cd07731">
    <property type="entry name" value="ComA-like_MBL-fold"/>
    <property type="match status" value="1"/>
</dbReference>
<dbReference type="InterPro" id="IPR035681">
    <property type="entry name" value="ComA-like_MBL"/>
</dbReference>
<dbReference type="InterPro" id="IPR001279">
    <property type="entry name" value="Metallo-B-lactamas"/>
</dbReference>
<dbReference type="InterPro" id="IPR036866">
    <property type="entry name" value="RibonucZ/Hydroxyglut_hydro"/>
</dbReference>
<proteinExistence type="predicted"/>
<dbReference type="PANTHER" id="PTHR30619:SF1">
    <property type="entry name" value="RECOMBINATION PROTEIN 2"/>
    <property type="match status" value="1"/>
</dbReference>
<dbReference type="SMART" id="SM00849">
    <property type="entry name" value="Lactamase_B"/>
    <property type="match status" value="1"/>
</dbReference>
<protein>
    <recommendedName>
        <fullName evidence="1">Metallo-beta-lactamase domain-containing protein</fullName>
    </recommendedName>
</protein>
<accession>A0ABQ6F0F2</accession>
<keyword evidence="3" id="KW-1185">Reference proteome</keyword>
<feature type="domain" description="Metallo-beta-lactamase" evidence="1">
    <location>
        <begin position="11"/>
        <end position="194"/>
    </location>
</feature>
<dbReference type="Gene3D" id="3.60.15.10">
    <property type="entry name" value="Ribonuclease Z/Hydroxyacylglutathione hydrolase-like"/>
    <property type="match status" value="1"/>
</dbReference>
<reference evidence="3" key="1">
    <citation type="journal article" date="2019" name="Int. J. Syst. Evol. Microbiol.">
        <title>The Global Catalogue of Microorganisms (GCM) 10K type strain sequencing project: providing services to taxonomists for standard genome sequencing and annotation.</title>
        <authorList>
            <consortium name="The Broad Institute Genomics Platform"/>
            <consortium name="The Broad Institute Genome Sequencing Center for Infectious Disease"/>
            <person name="Wu L."/>
            <person name="Ma J."/>
        </authorList>
    </citation>
    <scope>NUCLEOTIDE SEQUENCE [LARGE SCALE GENOMIC DNA]</scope>
    <source>
        <strain evidence="3">NBRC 108723</strain>
    </source>
</reference>
<evidence type="ECO:0000313" key="3">
    <source>
        <dbReference type="Proteomes" id="UP001157138"/>
    </source>
</evidence>
<comment type="caution">
    <text evidence="2">The sequence shown here is derived from an EMBL/GenBank/DDBJ whole genome shotgun (WGS) entry which is preliminary data.</text>
</comment>
<evidence type="ECO:0000313" key="2">
    <source>
        <dbReference type="EMBL" id="GLT18245.1"/>
    </source>
</evidence>
<dbReference type="InterPro" id="IPR052159">
    <property type="entry name" value="Competence_DNA_uptake"/>
</dbReference>
<dbReference type="NCBIfam" id="TIGR00361">
    <property type="entry name" value="ComEC_Rec2"/>
    <property type="match status" value="1"/>
</dbReference>
<organism evidence="2 3">
    <name type="scientific">Vibrio zhanjiangensis</name>
    <dbReference type="NCBI Taxonomy" id="1046128"/>
    <lineage>
        <taxon>Bacteria</taxon>
        <taxon>Pseudomonadati</taxon>
        <taxon>Pseudomonadota</taxon>
        <taxon>Gammaproteobacteria</taxon>
        <taxon>Vibrionales</taxon>
        <taxon>Vibrionaceae</taxon>
        <taxon>Vibrio</taxon>
    </lineage>
</organism>
<dbReference type="PANTHER" id="PTHR30619">
    <property type="entry name" value="DNA INTERNALIZATION/COMPETENCE PROTEIN COMEC/REC2"/>
    <property type="match status" value="1"/>
</dbReference>